<gene>
    <name evidence="5" type="ORF">OB69_02645</name>
</gene>
<sequence>MEGLEITIFNFKDILPDNEEFRLDANYYQKEYIDIYKKIENSPMLVDLTKMSDLSTNGSFAAVKKIMSDNGPKNVPFIRSGNCGDTFINLNDLEYISEASHKQLPKSTTALYDVMMARKGKIGGASIITKNEVGYNCSENVIKLTIKNKKELNPFYFTSYFNSKYGIKQIERLSTGNVQPWVSIFQIRKLLIPILDIDFQKEIEAIVQFAFNKTNESKSTYTQAEQVLLQELNLADFQPSQEPVNVKSFSESFGSSGRLDAEYYQVKYDELEEQIKSSSFVLIKNIRTDNFRGLQPQYVEDGELNVINSKHILEQTLDYDNFEKTSPDYWDEQERARVFKNDILTYTTGANIGRTQVYLIDKKALASNHVNILRLKKGYNPQYIGFVMNSTIGRLQTEKLSAGSAQAELYPKDIDNFLIPIIEQDKQQQIADLVEQSFTLKKQSEHLLEVAKTAVEIAIEHDEETALAYIQQETKTHG</sequence>
<dbReference type="EMBL" id="JSVA01000004">
    <property type="protein sequence ID" value="KOF03926.1"/>
    <property type="molecule type" value="Genomic_DNA"/>
</dbReference>
<dbReference type="PATRIC" id="fig|1566026.4.peg.2293"/>
<dbReference type="InterPro" id="IPR000055">
    <property type="entry name" value="Restrct_endonuc_typeI_TRD"/>
</dbReference>
<dbReference type="AlphaFoldDB" id="A0A0L8ANV2"/>
<evidence type="ECO:0000256" key="2">
    <source>
        <dbReference type="ARBA" id="ARBA00022747"/>
    </source>
</evidence>
<evidence type="ECO:0000313" key="6">
    <source>
        <dbReference type="Proteomes" id="UP000036908"/>
    </source>
</evidence>
<protein>
    <recommendedName>
        <fullName evidence="4">Type I restriction modification DNA specificity domain-containing protein</fullName>
    </recommendedName>
</protein>
<dbReference type="PANTHER" id="PTHR30408:SF12">
    <property type="entry name" value="TYPE I RESTRICTION ENZYME MJAVIII SPECIFICITY SUBUNIT"/>
    <property type="match status" value="1"/>
</dbReference>
<dbReference type="GO" id="GO:0003677">
    <property type="term" value="F:DNA binding"/>
    <property type="evidence" value="ECO:0007669"/>
    <property type="project" value="UniProtKB-KW"/>
</dbReference>
<organism evidence="5 6">
    <name type="scientific">Roseivirga seohaensis subsp. aquiponti</name>
    <dbReference type="NCBI Taxonomy" id="1566026"/>
    <lineage>
        <taxon>Bacteria</taxon>
        <taxon>Pseudomonadati</taxon>
        <taxon>Bacteroidota</taxon>
        <taxon>Cytophagia</taxon>
        <taxon>Cytophagales</taxon>
        <taxon>Roseivirgaceae</taxon>
        <taxon>Roseivirga</taxon>
    </lineage>
</organism>
<keyword evidence="3" id="KW-0238">DNA-binding</keyword>
<reference evidence="6" key="1">
    <citation type="submission" date="2014-11" db="EMBL/GenBank/DDBJ databases">
        <title>Genome sequencing of Roseivirga sp. D-25.</title>
        <authorList>
            <person name="Selvaratnam C."/>
            <person name="Thevarajoo S."/>
            <person name="Goh K.M."/>
            <person name="Eee R."/>
            <person name="Chan K.-G."/>
            <person name="Chong C.S."/>
        </authorList>
    </citation>
    <scope>NUCLEOTIDE SEQUENCE [LARGE SCALE GENOMIC DNA]</scope>
    <source>
        <strain evidence="6">D-25</strain>
    </source>
</reference>
<proteinExistence type="inferred from homology"/>
<dbReference type="Proteomes" id="UP000036908">
    <property type="component" value="Unassembled WGS sequence"/>
</dbReference>
<dbReference type="InterPro" id="IPR044946">
    <property type="entry name" value="Restrct_endonuc_typeI_TRD_sf"/>
</dbReference>
<keyword evidence="6" id="KW-1185">Reference proteome</keyword>
<comment type="caution">
    <text evidence="5">The sequence shown here is derived from an EMBL/GenBank/DDBJ whole genome shotgun (WGS) entry which is preliminary data.</text>
</comment>
<evidence type="ECO:0000256" key="1">
    <source>
        <dbReference type="ARBA" id="ARBA00010923"/>
    </source>
</evidence>
<comment type="similarity">
    <text evidence="1">Belongs to the type-I restriction system S methylase family.</text>
</comment>
<evidence type="ECO:0000313" key="5">
    <source>
        <dbReference type="EMBL" id="KOF03926.1"/>
    </source>
</evidence>
<evidence type="ECO:0000259" key="4">
    <source>
        <dbReference type="Pfam" id="PF01420"/>
    </source>
</evidence>
<dbReference type="SUPFAM" id="SSF116734">
    <property type="entry name" value="DNA methylase specificity domain"/>
    <property type="match status" value="2"/>
</dbReference>
<keyword evidence="2" id="KW-0680">Restriction system</keyword>
<accession>A0A0L8ANV2</accession>
<name>A0A0L8ANV2_9BACT</name>
<dbReference type="Pfam" id="PF01420">
    <property type="entry name" value="Methylase_S"/>
    <property type="match status" value="1"/>
</dbReference>
<dbReference type="Gene3D" id="3.90.220.20">
    <property type="entry name" value="DNA methylase specificity domains"/>
    <property type="match status" value="2"/>
</dbReference>
<evidence type="ECO:0000256" key="3">
    <source>
        <dbReference type="ARBA" id="ARBA00023125"/>
    </source>
</evidence>
<dbReference type="PANTHER" id="PTHR30408">
    <property type="entry name" value="TYPE-1 RESTRICTION ENZYME ECOKI SPECIFICITY PROTEIN"/>
    <property type="match status" value="1"/>
</dbReference>
<dbReference type="InterPro" id="IPR052021">
    <property type="entry name" value="Type-I_RS_S_subunit"/>
</dbReference>
<feature type="domain" description="Type I restriction modification DNA specificity" evidence="4">
    <location>
        <begin position="298"/>
        <end position="442"/>
    </location>
</feature>
<dbReference type="GO" id="GO:0009307">
    <property type="term" value="P:DNA restriction-modification system"/>
    <property type="evidence" value="ECO:0007669"/>
    <property type="project" value="UniProtKB-KW"/>
</dbReference>